<feature type="region of interest" description="Disordered" evidence="1">
    <location>
        <begin position="147"/>
        <end position="166"/>
    </location>
</feature>
<gene>
    <name evidence="3" type="ORF">POJ06DRAFT_283569</name>
</gene>
<dbReference type="AlphaFoldDB" id="A0AAD7QMH6"/>
<keyword evidence="4" id="KW-1185">Reference proteome</keyword>
<dbReference type="EMBL" id="JARPMG010000011">
    <property type="protein sequence ID" value="KAJ8097611.1"/>
    <property type="molecule type" value="Genomic_DNA"/>
</dbReference>
<feature type="compositionally biased region" description="Polar residues" evidence="1">
    <location>
        <begin position="108"/>
        <end position="124"/>
    </location>
</feature>
<proteinExistence type="predicted"/>
<feature type="compositionally biased region" description="Polar residues" evidence="1">
    <location>
        <begin position="17"/>
        <end position="29"/>
    </location>
</feature>
<keyword evidence="2" id="KW-0472">Membrane</keyword>
<accession>A0AAD7QMH6</accession>
<comment type="caution">
    <text evidence="3">The sequence shown here is derived from an EMBL/GenBank/DDBJ whole genome shotgun (WGS) entry which is preliminary data.</text>
</comment>
<evidence type="ECO:0000256" key="1">
    <source>
        <dbReference type="SAM" id="MobiDB-lite"/>
    </source>
</evidence>
<feature type="transmembrane region" description="Helical" evidence="2">
    <location>
        <begin position="246"/>
        <end position="266"/>
    </location>
</feature>
<evidence type="ECO:0000313" key="4">
    <source>
        <dbReference type="Proteomes" id="UP001217417"/>
    </source>
</evidence>
<dbReference type="RefSeq" id="XP_056041061.1">
    <property type="nucleotide sequence ID" value="XM_056190112.1"/>
</dbReference>
<feature type="region of interest" description="Disordered" evidence="1">
    <location>
        <begin position="1"/>
        <end position="29"/>
    </location>
</feature>
<dbReference type="Proteomes" id="UP001217417">
    <property type="component" value="Unassembled WGS sequence"/>
</dbReference>
<evidence type="ECO:0000313" key="3">
    <source>
        <dbReference type="EMBL" id="KAJ8097611.1"/>
    </source>
</evidence>
<sequence>MDSNDGFDFPTVKGRQGDTTYSAPLSSIDPNRTIANSQLVQHAVSYAKSSRRVSDNSPSRSSAIFSSRVGIHRYRYSDGNLADVTQNVMLPSPMSPGSLRRFERGTREQQLQLPASPKSVSPTTTRRRKSDPRPPLDTFLKLKVIGTDSPGNSTFEDSDSEDNVSSERHLVNNALRLRARVENQQLLLQGSGRSHGRRGQSASSMESLGMPPGCEIEELENSVEDAEAQFRNRYSELLSNPGRANLLVYLIISALNFVIWGIFHVLPSMKYHCCLQKVAPADGSPASHTVRGVVAPGFILTMRHSRKISILHKISFEHVTSNVIITILWARHIALVSYVTVVMVKRGPLLSTGKKSWQS</sequence>
<evidence type="ECO:0000256" key="2">
    <source>
        <dbReference type="SAM" id="Phobius"/>
    </source>
</evidence>
<feature type="region of interest" description="Disordered" evidence="1">
    <location>
        <begin position="91"/>
        <end position="137"/>
    </location>
</feature>
<keyword evidence="2" id="KW-1133">Transmembrane helix</keyword>
<feature type="region of interest" description="Disordered" evidence="1">
    <location>
        <begin position="191"/>
        <end position="211"/>
    </location>
</feature>
<dbReference type="GeneID" id="80885278"/>
<protein>
    <submittedName>
        <fullName evidence="3">Uncharacterized protein</fullName>
    </submittedName>
</protein>
<reference evidence="3" key="1">
    <citation type="submission" date="2023-03" db="EMBL/GenBank/DDBJ databases">
        <title>Near-Complete genome sequence of Lipomyces tetrasporous NRRL Y-64009, an oleaginous yeast capable of growing on lignocellulosic hydrolysates.</title>
        <authorList>
            <consortium name="Lawrence Berkeley National Laboratory"/>
            <person name="Jagtap S.S."/>
            <person name="Liu J.-J."/>
            <person name="Walukiewicz H.E."/>
            <person name="Pangilinan J."/>
            <person name="Lipzen A."/>
            <person name="Ahrendt S."/>
            <person name="Koriabine M."/>
            <person name="Cobaugh K."/>
            <person name="Salamov A."/>
            <person name="Yoshinaga Y."/>
            <person name="Ng V."/>
            <person name="Daum C."/>
            <person name="Grigoriev I.V."/>
            <person name="Slininger P.J."/>
            <person name="Dien B.S."/>
            <person name="Jin Y.-S."/>
            <person name="Rao C.V."/>
        </authorList>
    </citation>
    <scope>NUCLEOTIDE SEQUENCE</scope>
    <source>
        <strain evidence="3">NRRL Y-64009</strain>
    </source>
</reference>
<organism evidence="3 4">
    <name type="scientific">Lipomyces tetrasporus</name>
    <dbReference type="NCBI Taxonomy" id="54092"/>
    <lineage>
        <taxon>Eukaryota</taxon>
        <taxon>Fungi</taxon>
        <taxon>Dikarya</taxon>
        <taxon>Ascomycota</taxon>
        <taxon>Saccharomycotina</taxon>
        <taxon>Lipomycetes</taxon>
        <taxon>Lipomycetales</taxon>
        <taxon>Lipomycetaceae</taxon>
        <taxon>Lipomyces</taxon>
    </lineage>
</organism>
<keyword evidence="2" id="KW-0812">Transmembrane</keyword>
<name>A0AAD7QMH6_9ASCO</name>